<dbReference type="Gene3D" id="2.60.40.3650">
    <property type="match status" value="1"/>
</dbReference>
<dbReference type="Pfam" id="PF05299">
    <property type="entry name" value="Peptidase_M61"/>
    <property type="match status" value="1"/>
</dbReference>
<dbReference type="PIRSF" id="PIRSF016493">
    <property type="entry name" value="Glycyl_aminpptds"/>
    <property type="match status" value="1"/>
</dbReference>
<dbReference type="InterPro" id="IPR001478">
    <property type="entry name" value="PDZ"/>
</dbReference>
<dbReference type="GO" id="GO:0006508">
    <property type="term" value="P:proteolysis"/>
    <property type="evidence" value="ECO:0007669"/>
    <property type="project" value="UniProtKB-KW"/>
</dbReference>
<evidence type="ECO:0000313" key="3">
    <source>
        <dbReference type="Proteomes" id="UP000315751"/>
    </source>
</evidence>
<dbReference type="InterPro" id="IPR007963">
    <property type="entry name" value="Peptidase_M61_catalytic"/>
</dbReference>
<protein>
    <submittedName>
        <fullName evidence="2">Putative metalloprotease with PDZ domain</fullName>
    </submittedName>
</protein>
<dbReference type="InterPro" id="IPR024191">
    <property type="entry name" value="Peptidase_M61"/>
</dbReference>
<dbReference type="SUPFAM" id="SSF50156">
    <property type="entry name" value="PDZ domain-like"/>
    <property type="match status" value="1"/>
</dbReference>
<dbReference type="OrthoDB" id="9778516at2"/>
<accession>A0A560HAU2</accession>
<keyword evidence="2" id="KW-0645">Protease</keyword>
<keyword evidence="2" id="KW-0482">Metalloprotease</keyword>
<dbReference type="InterPro" id="IPR040756">
    <property type="entry name" value="Peptidase_M61_N"/>
</dbReference>
<organism evidence="2 3">
    <name type="scientific">Nitrospirillum amazonense</name>
    <dbReference type="NCBI Taxonomy" id="28077"/>
    <lineage>
        <taxon>Bacteria</taxon>
        <taxon>Pseudomonadati</taxon>
        <taxon>Pseudomonadota</taxon>
        <taxon>Alphaproteobacteria</taxon>
        <taxon>Rhodospirillales</taxon>
        <taxon>Azospirillaceae</taxon>
        <taxon>Nitrospirillum</taxon>
    </lineage>
</organism>
<dbReference type="AlphaFoldDB" id="A0A560HAU2"/>
<dbReference type="InterPro" id="IPR036034">
    <property type="entry name" value="PDZ_sf"/>
</dbReference>
<dbReference type="EMBL" id="VITR01000005">
    <property type="protein sequence ID" value="TWB43465.1"/>
    <property type="molecule type" value="Genomic_DNA"/>
</dbReference>
<gene>
    <name evidence="2" type="ORF">FBZ90_105278</name>
</gene>
<keyword evidence="3" id="KW-1185">Reference proteome</keyword>
<dbReference type="Proteomes" id="UP000315751">
    <property type="component" value="Unassembled WGS sequence"/>
</dbReference>
<keyword evidence="2" id="KW-0378">Hydrolase</keyword>
<dbReference type="PROSITE" id="PS50106">
    <property type="entry name" value="PDZ"/>
    <property type="match status" value="1"/>
</dbReference>
<evidence type="ECO:0000259" key="1">
    <source>
        <dbReference type="PROSITE" id="PS50106"/>
    </source>
</evidence>
<sequence length="669" mass="73476">MPARGGPTRWGFKSVKSAVLSLAAVLAAGTALMSPLSAVPVRADEVLPQPYPAAAPIPEPQDVAYPGTIRLQVDATDTERRIFWVKETVPVAGPGPLTLLYPKWLPGNHSPTGAIDKLAGLIIHAKGGAAEGQRVEWQRDPVEVYGFHVDVPKGATALEMEFQFVSPTADNQGRIVMTPDMSNVQWNAVALYPAGYFTRRIPVEASIKLPEGWGFGTALDVAKAAGKDGITTFKPVPFETLVDSPMFAGRYYRRLDLDPGGRSPMHLNIVADRPELLEATPDQIAAHRALVVQADKLFGARHYDHYEMLLALSDKLGHIGLEHHRSSENGTTPTYFTDWNKSAGHELLSHEYTHSWNGKFRRPADLWTPNFNVPMRDSGLWVYEGQTQFWGWVLAARAGLTTKQQALDNLAGVAATLDTRVGRAWRDLADTTNGPIVAMRRPAPWISWQRAEDYYIEGQMVWLDADSLIRERSGGKRSLDDFAKAFFGINDGSYVPVTYTFDDVVKTLNQVEPYDWSTFLRTRLETHQSAPLDGLARGGYKLVYTDQPLSEASRANEAPGSLNLTYSLGLALDKGGALTSVQWNGPAFKAGLIIGTQVVAVNGTAYDAERMKAAVTAAKGQGPAVELIVKNGDRYRTVRIDYHDGLRYPHLERVEGTPARLDDLLAPRA</sequence>
<dbReference type="Gene3D" id="2.30.42.10">
    <property type="match status" value="1"/>
</dbReference>
<dbReference type="InterPro" id="IPR027268">
    <property type="entry name" value="Peptidase_M4/M1_CTD_sf"/>
</dbReference>
<dbReference type="Gene3D" id="1.10.390.10">
    <property type="entry name" value="Neutral Protease Domain 2"/>
    <property type="match status" value="1"/>
</dbReference>
<dbReference type="Pfam" id="PF17899">
    <property type="entry name" value="Peptidase_M61_N"/>
    <property type="match status" value="1"/>
</dbReference>
<name>A0A560HAU2_9PROT</name>
<evidence type="ECO:0000313" key="2">
    <source>
        <dbReference type="EMBL" id="TWB43465.1"/>
    </source>
</evidence>
<reference evidence="2 3" key="1">
    <citation type="submission" date="2019-06" db="EMBL/GenBank/DDBJ databases">
        <title>Genomic Encyclopedia of Type Strains, Phase IV (KMG-V): Genome sequencing to study the core and pangenomes of soil and plant-associated prokaryotes.</title>
        <authorList>
            <person name="Whitman W."/>
        </authorList>
    </citation>
    <scope>NUCLEOTIDE SEQUENCE [LARGE SCALE GENOMIC DNA]</scope>
    <source>
        <strain evidence="2 3">BR 11622</strain>
    </source>
</reference>
<dbReference type="SUPFAM" id="SSF55486">
    <property type="entry name" value="Metalloproteases ('zincins'), catalytic domain"/>
    <property type="match status" value="1"/>
</dbReference>
<dbReference type="GO" id="GO:0008237">
    <property type="term" value="F:metallopeptidase activity"/>
    <property type="evidence" value="ECO:0007669"/>
    <property type="project" value="UniProtKB-KW"/>
</dbReference>
<comment type="caution">
    <text evidence="2">The sequence shown here is derived from an EMBL/GenBank/DDBJ whole genome shotgun (WGS) entry which is preliminary data.</text>
</comment>
<proteinExistence type="predicted"/>
<feature type="domain" description="PDZ" evidence="1">
    <location>
        <begin position="549"/>
        <end position="633"/>
    </location>
</feature>